<dbReference type="InterPro" id="IPR005311">
    <property type="entry name" value="PBP_dimer"/>
</dbReference>
<keyword evidence="9" id="KW-0573">Peptidoglycan synthesis</keyword>
<evidence type="ECO:0000259" key="16">
    <source>
        <dbReference type="Pfam" id="PF03717"/>
    </source>
</evidence>
<evidence type="ECO:0000256" key="14">
    <source>
        <dbReference type="SAM" id="Phobius"/>
    </source>
</evidence>
<evidence type="ECO:0000256" key="4">
    <source>
        <dbReference type="ARBA" id="ARBA00007171"/>
    </source>
</evidence>
<evidence type="ECO:0000256" key="10">
    <source>
        <dbReference type="ARBA" id="ARBA00022989"/>
    </source>
</evidence>
<dbReference type="SUPFAM" id="SSF56601">
    <property type="entry name" value="beta-lactamase/transpeptidase-like"/>
    <property type="match status" value="1"/>
</dbReference>
<sequence length="694" mass="79382">MNQEKKKKKKRKQLPVRLNMLFFFVFLLFSILVLRLGFIQIVYGEDYRREIERTEDVTINHPVPRGRMYDRNFQMIVDNAPEKAIAYINQGHGPKEMLKVAERLASIITMDVSRISDRDKREYWMMRFPAEAENKVQEKERKTLKKGLTTQEWNKKVYQLTLDRITQQDIEPFKDHDLEIISIWKELRNSTEFTPQVIKNKDVSDKEFAKVSESLQSLPGIETITDWERVYKFNNTLKTVLGKVTDTKEGIPRDHLDYYVAREYNRNDRVGKSYIEYQYEDVLSGQKSKIKKVTNKSGEIIESETISEGEQGNDLILSIDMELQLAVEKIIEDVLMKTKKNKETEFLDRAFVVLMDPRTGEVLTMAGKLLSQTEDGNYETEDFSLGNITTSYNVGSTVKGATILTGFQQGVIKPRTVLVDAPMKIKGTPVKKSWQNFGPIDDVYALRRSSNVYMFHTAIKIGKGHYAYDKPLILEPNTFNIVRDSFGQFGLGTRTGIDLPNETIGYKGASTKPGFLLDLVIGQYDTYTPMQLAQYVSTIANGGNRLQPRMVKEIRQTNLQNIYAPGALVRELKPKILNRIDVNESNMKRVQEGFRQVMQHPLGTAYKEFKGAAYSPAGKTGTAQAFYDGPSRHLYKEPPAVMNLSLVAYAPSNNPEISMAVVVPWVYTGEKGPSPNLEIGRKVLDTYFHLKKTK</sequence>
<dbReference type="Pfam" id="PF00905">
    <property type="entry name" value="Transpeptidase"/>
    <property type="match status" value="1"/>
</dbReference>
<keyword evidence="10 14" id="KW-1133">Transmembrane helix</keyword>
<evidence type="ECO:0000256" key="7">
    <source>
        <dbReference type="ARBA" id="ARBA00022692"/>
    </source>
</evidence>
<keyword evidence="12" id="KW-0961">Cell wall biogenesis/degradation</keyword>
<keyword evidence="7 14" id="KW-0812">Transmembrane</keyword>
<evidence type="ECO:0000313" key="17">
    <source>
        <dbReference type="EMBL" id="MFC0474434.1"/>
    </source>
</evidence>
<dbReference type="PANTHER" id="PTHR30627:SF2">
    <property type="entry name" value="PEPTIDOGLYCAN D,D-TRANSPEPTIDASE MRDA"/>
    <property type="match status" value="1"/>
</dbReference>
<dbReference type="Proteomes" id="UP001589738">
    <property type="component" value="Unassembled WGS sequence"/>
</dbReference>
<evidence type="ECO:0000256" key="6">
    <source>
        <dbReference type="ARBA" id="ARBA00022475"/>
    </source>
</evidence>
<feature type="transmembrane region" description="Helical" evidence="14">
    <location>
        <begin position="21"/>
        <end position="43"/>
    </location>
</feature>
<reference evidence="17 18" key="1">
    <citation type="submission" date="2024-09" db="EMBL/GenBank/DDBJ databases">
        <authorList>
            <person name="Sun Q."/>
            <person name="Mori K."/>
        </authorList>
    </citation>
    <scope>NUCLEOTIDE SEQUENCE [LARGE SCALE GENOMIC DNA]</scope>
    <source>
        <strain evidence="17 18">CGMCC 1.9126</strain>
    </source>
</reference>
<keyword evidence="6" id="KW-1003">Cell membrane</keyword>
<comment type="similarity">
    <text evidence="4">Belongs to the transpeptidase family.</text>
</comment>
<accession>A0ABV6KMD7</accession>
<comment type="catalytic activity">
    <reaction evidence="13">
        <text>Preferential cleavage: (Ac)2-L-Lys-D-Ala-|-D-Ala. Also transpeptidation of peptidyl-alanyl moieties that are N-acyl substituents of D-alanine.</text>
        <dbReference type="EC" id="3.4.16.4"/>
    </reaction>
</comment>
<keyword evidence="8" id="KW-0133">Cell shape</keyword>
<dbReference type="PANTHER" id="PTHR30627">
    <property type="entry name" value="PEPTIDOGLYCAN D,D-TRANSPEPTIDASE"/>
    <property type="match status" value="1"/>
</dbReference>
<evidence type="ECO:0000256" key="13">
    <source>
        <dbReference type="ARBA" id="ARBA00034000"/>
    </source>
</evidence>
<evidence type="ECO:0000256" key="11">
    <source>
        <dbReference type="ARBA" id="ARBA00023136"/>
    </source>
</evidence>
<dbReference type="InterPro" id="IPR001460">
    <property type="entry name" value="PCN-bd_Tpept"/>
</dbReference>
<feature type="domain" description="Penicillin-binding protein dimerisation" evidence="16">
    <location>
        <begin position="62"/>
        <end position="303"/>
    </location>
</feature>
<comment type="subcellular location">
    <subcellularLocation>
        <location evidence="2">Cell membrane</location>
    </subcellularLocation>
    <subcellularLocation>
        <location evidence="1">Membrane</location>
        <topology evidence="1">Single-pass membrane protein</topology>
    </subcellularLocation>
</comment>
<dbReference type="Pfam" id="PF03717">
    <property type="entry name" value="PBP_dimer"/>
    <property type="match status" value="1"/>
</dbReference>
<evidence type="ECO:0000256" key="9">
    <source>
        <dbReference type="ARBA" id="ARBA00022984"/>
    </source>
</evidence>
<dbReference type="Gene3D" id="3.40.710.10">
    <property type="entry name" value="DD-peptidase/beta-lactamase superfamily"/>
    <property type="match status" value="1"/>
</dbReference>
<dbReference type="Gene3D" id="3.90.1310.10">
    <property type="entry name" value="Penicillin-binding protein 2a (Domain 2)"/>
    <property type="match status" value="1"/>
</dbReference>
<keyword evidence="18" id="KW-1185">Reference proteome</keyword>
<evidence type="ECO:0000256" key="2">
    <source>
        <dbReference type="ARBA" id="ARBA00004236"/>
    </source>
</evidence>
<keyword evidence="11 14" id="KW-0472">Membrane</keyword>
<dbReference type="RefSeq" id="WP_377057620.1">
    <property type="nucleotide sequence ID" value="NZ_JBHLUU010000015.1"/>
</dbReference>
<evidence type="ECO:0000313" key="18">
    <source>
        <dbReference type="Proteomes" id="UP001589738"/>
    </source>
</evidence>
<name>A0ABV6KMD7_9BACI</name>
<organism evidence="17 18">
    <name type="scientific">Robertmurraya beringensis</name>
    <dbReference type="NCBI Taxonomy" id="641660"/>
    <lineage>
        <taxon>Bacteria</taxon>
        <taxon>Bacillati</taxon>
        <taxon>Bacillota</taxon>
        <taxon>Bacilli</taxon>
        <taxon>Bacillales</taxon>
        <taxon>Bacillaceae</taxon>
        <taxon>Robertmurraya</taxon>
    </lineage>
</organism>
<comment type="pathway">
    <text evidence="3">Cell wall biogenesis; peptidoglycan biosynthesis.</text>
</comment>
<evidence type="ECO:0000256" key="5">
    <source>
        <dbReference type="ARBA" id="ARBA00012448"/>
    </source>
</evidence>
<dbReference type="EMBL" id="JBHLUU010000015">
    <property type="protein sequence ID" value="MFC0474434.1"/>
    <property type="molecule type" value="Genomic_DNA"/>
</dbReference>
<feature type="domain" description="Penicillin-binding protein transpeptidase" evidence="15">
    <location>
        <begin position="351"/>
        <end position="672"/>
    </location>
</feature>
<dbReference type="Gene3D" id="1.10.10.1230">
    <property type="entry name" value="Penicillin-binding protein, N-terminal non-catalytic domain, head sub-domain"/>
    <property type="match status" value="1"/>
</dbReference>
<proteinExistence type="inferred from homology"/>
<dbReference type="InterPro" id="IPR050515">
    <property type="entry name" value="Beta-lactam/transpept"/>
</dbReference>
<evidence type="ECO:0000256" key="3">
    <source>
        <dbReference type="ARBA" id="ARBA00004752"/>
    </source>
</evidence>
<dbReference type="SUPFAM" id="SSF56519">
    <property type="entry name" value="Penicillin binding protein dimerisation domain"/>
    <property type="match status" value="1"/>
</dbReference>
<evidence type="ECO:0000256" key="8">
    <source>
        <dbReference type="ARBA" id="ARBA00022960"/>
    </source>
</evidence>
<dbReference type="InterPro" id="IPR012338">
    <property type="entry name" value="Beta-lactam/transpept-like"/>
</dbReference>
<dbReference type="InterPro" id="IPR036138">
    <property type="entry name" value="PBP_dimer_sf"/>
</dbReference>
<dbReference type="EC" id="3.4.16.4" evidence="5"/>
<evidence type="ECO:0000256" key="1">
    <source>
        <dbReference type="ARBA" id="ARBA00004167"/>
    </source>
</evidence>
<gene>
    <name evidence="17" type="ORF">ACFFHF_03865</name>
</gene>
<evidence type="ECO:0000259" key="15">
    <source>
        <dbReference type="Pfam" id="PF00905"/>
    </source>
</evidence>
<protein>
    <recommendedName>
        <fullName evidence="5">serine-type D-Ala-D-Ala carboxypeptidase</fullName>
        <ecNumber evidence="5">3.4.16.4</ecNumber>
    </recommendedName>
</protein>
<comment type="caution">
    <text evidence="17">The sequence shown here is derived from an EMBL/GenBank/DDBJ whole genome shotgun (WGS) entry which is preliminary data.</text>
</comment>
<evidence type="ECO:0000256" key="12">
    <source>
        <dbReference type="ARBA" id="ARBA00023316"/>
    </source>
</evidence>